<dbReference type="PRINTS" id="PR00032">
    <property type="entry name" value="HTHARAC"/>
</dbReference>
<dbReference type="SMART" id="SM00342">
    <property type="entry name" value="HTH_ARAC"/>
    <property type="match status" value="1"/>
</dbReference>
<dbReference type="PROSITE" id="PS01124">
    <property type="entry name" value="HTH_ARAC_FAMILY_2"/>
    <property type="match status" value="1"/>
</dbReference>
<dbReference type="Proteomes" id="UP001143400">
    <property type="component" value="Unassembled WGS sequence"/>
</dbReference>
<evidence type="ECO:0000259" key="4">
    <source>
        <dbReference type="PROSITE" id="PS01124"/>
    </source>
</evidence>
<dbReference type="EMBL" id="BSFF01000003">
    <property type="protein sequence ID" value="GLK56822.1"/>
    <property type="molecule type" value="Genomic_DNA"/>
</dbReference>
<dbReference type="InterPro" id="IPR050204">
    <property type="entry name" value="AraC_XylS_family_regulators"/>
</dbReference>
<evidence type="ECO:0000256" key="3">
    <source>
        <dbReference type="ARBA" id="ARBA00023163"/>
    </source>
</evidence>
<dbReference type="Pfam" id="PF12833">
    <property type="entry name" value="HTH_18"/>
    <property type="match status" value="1"/>
</dbReference>
<evidence type="ECO:0000256" key="1">
    <source>
        <dbReference type="ARBA" id="ARBA00023015"/>
    </source>
</evidence>
<dbReference type="PANTHER" id="PTHR46796">
    <property type="entry name" value="HTH-TYPE TRANSCRIPTIONAL ACTIVATOR RHAS-RELATED"/>
    <property type="match status" value="1"/>
</dbReference>
<sequence>MAAFRPRMESRRDGIEVVDGWRRSGASGCVELWRANCASGASGDYVSQDPRLFVVLEPLAAPMAFRDAGRQVAVSTGSGFSFVPAGVRLSSCFAGATSILHLDVHLSAEWLREMIGEDGALAEPRLMASDERALSLARMLAAECASATPLPPLYGDSLTAALISAAMGATVPVARKRSGLPKRKLDAAIGYIEANCGRPIRLQELADLTGMTQSHFSHAFKAATGVPPHRWQMQARIRKAQDLLKRSDASLTEIAAETGFSDQPHFTRVFRQIIGRTPAAWRDAPG</sequence>
<proteinExistence type="predicted"/>
<dbReference type="InterPro" id="IPR018062">
    <property type="entry name" value="HTH_AraC-typ_CS"/>
</dbReference>
<evidence type="ECO:0000313" key="8">
    <source>
        <dbReference type="Proteomes" id="UP001143400"/>
    </source>
</evidence>
<reference evidence="6 7" key="2">
    <citation type="submission" date="2021-01" db="EMBL/GenBank/DDBJ databases">
        <title>Genomic Encyclopedia of Type Strains, Phase IV (KMG-IV): sequencing the most valuable type-strain genomes for metagenomic binning, comparative biology and taxonomic classification.</title>
        <authorList>
            <person name="Goeker M."/>
        </authorList>
    </citation>
    <scope>NUCLEOTIDE SEQUENCE [LARGE SCALE GENOMIC DNA]</scope>
    <source>
        <strain evidence="6 7">DSM 6130</strain>
    </source>
</reference>
<name>A0A9W6IUJ9_9HYPH</name>
<dbReference type="RefSeq" id="WP_204950992.1">
    <property type="nucleotide sequence ID" value="NZ_BSFF01000003.1"/>
</dbReference>
<evidence type="ECO:0000313" key="6">
    <source>
        <dbReference type="EMBL" id="MBM7852615.1"/>
    </source>
</evidence>
<dbReference type="AlphaFoldDB" id="A0A9W6IUJ9"/>
<dbReference type="Gene3D" id="1.10.10.60">
    <property type="entry name" value="Homeodomain-like"/>
    <property type="match status" value="2"/>
</dbReference>
<dbReference type="Proteomes" id="UP000758856">
    <property type="component" value="Unassembled WGS sequence"/>
</dbReference>
<dbReference type="GO" id="GO:0043565">
    <property type="term" value="F:sequence-specific DNA binding"/>
    <property type="evidence" value="ECO:0007669"/>
    <property type="project" value="InterPro"/>
</dbReference>
<accession>A0A9W6IUJ9</accession>
<evidence type="ECO:0000313" key="5">
    <source>
        <dbReference type="EMBL" id="GLK56822.1"/>
    </source>
</evidence>
<dbReference type="InterPro" id="IPR009057">
    <property type="entry name" value="Homeodomain-like_sf"/>
</dbReference>
<protein>
    <submittedName>
        <fullName evidence="6">AraC-like DNA-binding protein</fullName>
    </submittedName>
    <submittedName>
        <fullName evidence="5">Transcriptional regulator</fullName>
    </submittedName>
</protein>
<dbReference type="PROSITE" id="PS00041">
    <property type="entry name" value="HTH_ARAC_FAMILY_1"/>
    <property type="match status" value="1"/>
</dbReference>
<keyword evidence="2" id="KW-0238">DNA-binding</keyword>
<keyword evidence="1" id="KW-0805">Transcription regulation</keyword>
<dbReference type="InterPro" id="IPR020449">
    <property type="entry name" value="Tscrpt_reg_AraC-type_HTH"/>
</dbReference>
<comment type="caution">
    <text evidence="5">The sequence shown here is derived from an EMBL/GenBank/DDBJ whole genome shotgun (WGS) entry which is preliminary data.</text>
</comment>
<organism evidence="5 8">
    <name type="scientific">Methylopila capsulata</name>
    <dbReference type="NCBI Taxonomy" id="61654"/>
    <lineage>
        <taxon>Bacteria</taxon>
        <taxon>Pseudomonadati</taxon>
        <taxon>Pseudomonadota</taxon>
        <taxon>Alphaproteobacteria</taxon>
        <taxon>Hyphomicrobiales</taxon>
        <taxon>Methylopilaceae</taxon>
        <taxon>Methylopila</taxon>
    </lineage>
</organism>
<keyword evidence="7" id="KW-1185">Reference proteome</keyword>
<gene>
    <name evidence="5" type="ORF">GCM10008170_28410</name>
    <name evidence="6" type="ORF">JOD31_002857</name>
</gene>
<evidence type="ECO:0000256" key="2">
    <source>
        <dbReference type="ARBA" id="ARBA00023125"/>
    </source>
</evidence>
<dbReference type="PANTHER" id="PTHR46796:SF14">
    <property type="entry name" value="TRANSCRIPTIONAL REGULATORY PROTEIN"/>
    <property type="match status" value="1"/>
</dbReference>
<dbReference type="SUPFAM" id="SSF46689">
    <property type="entry name" value="Homeodomain-like"/>
    <property type="match status" value="2"/>
</dbReference>
<dbReference type="GO" id="GO:0003700">
    <property type="term" value="F:DNA-binding transcription factor activity"/>
    <property type="evidence" value="ECO:0007669"/>
    <property type="project" value="InterPro"/>
</dbReference>
<dbReference type="InterPro" id="IPR018060">
    <property type="entry name" value="HTH_AraC"/>
</dbReference>
<keyword evidence="3" id="KW-0804">Transcription</keyword>
<dbReference type="EMBL" id="JAFBCY010000003">
    <property type="protein sequence ID" value="MBM7852615.1"/>
    <property type="molecule type" value="Genomic_DNA"/>
</dbReference>
<feature type="domain" description="HTH araC/xylS-type" evidence="4">
    <location>
        <begin position="186"/>
        <end position="284"/>
    </location>
</feature>
<evidence type="ECO:0000313" key="7">
    <source>
        <dbReference type="Proteomes" id="UP000758856"/>
    </source>
</evidence>
<reference evidence="5" key="3">
    <citation type="submission" date="2023-01" db="EMBL/GenBank/DDBJ databases">
        <authorList>
            <person name="Sun Q."/>
            <person name="Evtushenko L."/>
        </authorList>
    </citation>
    <scope>NUCLEOTIDE SEQUENCE</scope>
    <source>
        <strain evidence="5">VKM B-1606</strain>
    </source>
</reference>
<reference evidence="5" key="1">
    <citation type="journal article" date="2014" name="Int. J. Syst. Evol. Microbiol.">
        <title>Complete genome sequence of Corynebacterium casei LMG S-19264T (=DSM 44701T), isolated from a smear-ripened cheese.</title>
        <authorList>
            <consortium name="US DOE Joint Genome Institute (JGI-PGF)"/>
            <person name="Walter F."/>
            <person name="Albersmeier A."/>
            <person name="Kalinowski J."/>
            <person name="Ruckert C."/>
        </authorList>
    </citation>
    <scope>NUCLEOTIDE SEQUENCE</scope>
    <source>
        <strain evidence="5">VKM B-1606</strain>
    </source>
</reference>